<evidence type="ECO:0000259" key="6">
    <source>
        <dbReference type="PROSITE" id="PS50043"/>
    </source>
</evidence>
<dbReference type="PROSITE" id="PS50110">
    <property type="entry name" value="RESPONSE_REGULATORY"/>
    <property type="match status" value="1"/>
</dbReference>
<dbReference type="Pfam" id="PF00072">
    <property type="entry name" value="Response_reg"/>
    <property type="match status" value="1"/>
</dbReference>
<dbReference type="InterPro" id="IPR036388">
    <property type="entry name" value="WH-like_DNA-bd_sf"/>
</dbReference>
<dbReference type="GO" id="GO:0003677">
    <property type="term" value="F:DNA binding"/>
    <property type="evidence" value="ECO:0007669"/>
    <property type="project" value="UniProtKB-KW"/>
</dbReference>
<dbReference type="PROSITE" id="PS50043">
    <property type="entry name" value="HTH_LUXR_2"/>
    <property type="match status" value="1"/>
</dbReference>
<protein>
    <submittedName>
        <fullName evidence="8">Response regulator transcription factor</fullName>
    </submittedName>
</protein>
<dbReference type="Proteomes" id="UP000595610">
    <property type="component" value="Chromosome 2"/>
</dbReference>
<dbReference type="PANTHER" id="PTHR44688:SF16">
    <property type="entry name" value="DNA-BINDING TRANSCRIPTIONAL ACTIVATOR DEVR_DOSR"/>
    <property type="match status" value="1"/>
</dbReference>
<evidence type="ECO:0000313" key="8">
    <source>
        <dbReference type="EMBL" id="QQC66955.1"/>
    </source>
</evidence>
<dbReference type="CDD" id="cd06170">
    <property type="entry name" value="LuxR_C_like"/>
    <property type="match status" value="1"/>
</dbReference>
<dbReference type="InterPro" id="IPR016032">
    <property type="entry name" value="Sig_transdc_resp-reg_C-effctor"/>
</dbReference>
<evidence type="ECO:0000259" key="7">
    <source>
        <dbReference type="PROSITE" id="PS50110"/>
    </source>
</evidence>
<accession>A0A7T4N7Y2</accession>
<feature type="compositionally biased region" description="Polar residues" evidence="5">
    <location>
        <begin position="7"/>
        <end position="16"/>
    </location>
</feature>
<dbReference type="GO" id="GO:0000160">
    <property type="term" value="P:phosphorelay signal transduction system"/>
    <property type="evidence" value="ECO:0007669"/>
    <property type="project" value="InterPro"/>
</dbReference>
<dbReference type="SMART" id="SM00448">
    <property type="entry name" value="REC"/>
    <property type="match status" value="1"/>
</dbReference>
<evidence type="ECO:0000256" key="1">
    <source>
        <dbReference type="ARBA" id="ARBA00023015"/>
    </source>
</evidence>
<dbReference type="GO" id="GO:0006355">
    <property type="term" value="P:regulation of DNA-templated transcription"/>
    <property type="evidence" value="ECO:0007669"/>
    <property type="project" value="InterPro"/>
</dbReference>
<evidence type="ECO:0000256" key="3">
    <source>
        <dbReference type="ARBA" id="ARBA00023163"/>
    </source>
</evidence>
<proteinExistence type="predicted"/>
<dbReference type="SMART" id="SM00421">
    <property type="entry name" value="HTH_LUXR"/>
    <property type="match status" value="1"/>
</dbReference>
<evidence type="ECO:0000313" key="9">
    <source>
        <dbReference type="Proteomes" id="UP000595610"/>
    </source>
</evidence>
<feature type="region of interest" description="Disordered" evidence="5">
    <location>
        <begin position="1"/>
        <end position="28"/>
    </location>
</feature>
<dbReference type="PRINTS" id="PR00038">
    <property type="entry name" value="HTHLUXR"/>
</dbReference>
<dbReference type="Pfam" id="PF00196">
    <property type="entry name" value="GerE"/>
    <property type="match status" value="1"/>
</dbReference>
<feature type="domain" description="HTH luxR-type" evidence="6">
    <location>
        <begin position="165"/>
        <end position="230"/>
    </location>
</feature>
<evidence type="ECO:0000256" key="2">
    <source>
        <dbReference type="ARBA" id="ARBA00023125"/>
    </source>
</evidence>
<keyword evidence="1" id="KW-0805">Transcription regulation</keyword>
<keyword evidence="2" id="KW-0238">DNA-binding</keyword>
<dbReference type="InterPro" id="IPR000792">
    <property type="entry name" value="Tscrpt_reg_LuxR_C"/>
</dbReference>
<gene>
    <name evidence="8" type="ORF">I6I06_18425</name>
</gene>
<dbReference type="Gene3D" id="3.40.50.2300">
    <property type="match status" value="1"/>
</dbReference>
<dbReference type="EMBL" id="CP066076">
    <property type="protein sequence ID" value="QQC66955.1"/>
    <property type="molecule type" value="Genomic_DNA"/>
</dbReference>
<feature type="modified residue" description="4-aspartylphosphate" evidence="4">
    <location>
        <position position="87"/>
    </location>
</feature>
<organism evidence="8 9">
    <name type="scientific">Paraburkholderia ginsengisoli</name>
    <dbReference type="NCBI Taxonomy" id="311231"/>
    <lineage>
        <taxon>Bacteria</taxon>
        <taxon>Pseudomonadati</taxon>
        <taxon>Pseudomonadota</taxon>
        <taxon>Betaproteobacteria</taxon>
        <taxon>Burkholderiales</taxon>
        <taxon>Burkholderiaceae</taxon>
        <taxon>Paraburkholderia</taxon>
    </lineage>
</organism>
<keyword evidence="4" id="KW-0597">Phosphoprotein</keyword>
<dbReference type="KEGG" id="pgis:I6I06_18425"/>
<feature type="domain" description="Response regulatory" evidence="7">
    <location>
        <begin position="37"/>
        <end position="149"/>
    </location>
</feature>
<dbReference type="CDD" id="cd17537">
    <property type="entry name" value="REC_FixJ"/>
    <property type="match status" value="1"/>
</dbReference>
<dbReference type="PROSITE" id="PS51257">
    <property type="entry name" value="PROKAR_LIPOPROTEIN"/>
    <property type="match status" value="1"/>
</dbReference>
<name>A0A7T4N7Y2_9BURK</name>
<evidence type="ECO:0000256" key="5">
    <source>
        <dbReference type="SAM" id="MobiDB-lite"/>
    </source>
</evidence>
<keyword evidence="9" id="KW-1185">Reference proteome</keyword>
<dbReference type="InterPro" id="IPR011006">
    <property type="entry name" value="CheY-like_superfamily"/>
</dbReference>
<dbReference type="SUPFAM" id="SSF52172">
    <property type="entry name" value="CheY-like"/>
    <property type="match status" value="1"/>
</dbReference>
<reference evidence="8 9" key="1">
    <citation type="submission" date="2020-12" db="EMBL/GenBank/DDBJ databases">
        <title>FDA dAtabase for Regulatory Grade micrObial Sequences (FDA-ARGOS): Supporting development and validation of Infectious Disease Dx tests.</title>
        <authorList>
            <person name="Nelson B."/>
            <person name="Plummer A."/>
            <person name="Tallon L."/>
            <person name="Sadzewicz L."/>
            <person name="Zhao X."/>
            <person name="Boylan J."/>
            <person name="Ott S."/>
            <person name="Bowen H."/>
            <person name="Vavikolanu K."/>
            <person name="Mehta A."/>
            <person name="Aluvathingal J."/>
            <person name="Nadendla S."/>
            <person name="Myers T."/>
            <person name="Yan Y."/>
            <person name="Sichtig H."/>
        </authorList>
    </citation>
    <scope>NUCLEOTIDE SEQUENCE [LARGE SCALE GENOMIC DNA]</scope>
    <source>
        <strain evidence="8 9">FDAARGOS_1049</strain>
    </source>
</reference>
<dbReference type="PANTHER" id="PTHR44688">
    <property type="entry name" value="DNA-BINDING TRANSCRIPTIONAL ACTIVATOR DEVR_DOSR"/>
    <property type="match status" value="1"/>
</dbReference>
<evidence type="ECO:0000256" key="4">
    <source>
        <dbReference type="PROSITE-ProRule" id="PRU00169"/>
    </source>
</evidence>
<dbReference type="SUPFAM" id="SSF46894">
    <property type="entry name" value="C-terminal effector domain of the bipartite response regulators"/>
    <property type="match status" value="1"/>
</dbReference>
<dbReference type="AlphaFoldDB" id="A0A7T4N7Y2"/>
<sequence length="237" mass="25675">MGGEQRGQGSVISHSIATGCGPATRPPPAVVSPGAARVFIVDDDERVRCALARLLRASGYHVESFESAEAFLDEADLVSTPACVVLDLQMPGMTGLDVQRNLNQRVPIVFLTGRGDVSSSVEAMKGGALDFLPKPVCESLLLAAIDRALERACIEFAKRSETAELQERVNHLTRREREVMALVLTGRLNKQVASDLGAAEKTIKIHRARVMEKMKARSIVELVRLAEKVGLYAANDK</sequence>
<dbReference type="InterPro" id="IPR001789">
    <property type="entry name" value="Sig_transdc_resp-reg_receiver"/>
</dbReference>
<dbReference type="Gene3D" id="1.10.10.10">
    <property type="entry name" value="Winged helix-like DNA-binding domain superfamily/Winged helix DNA-binding domain"/>
    <property type="match status" value="1"/>
</dbReference>
<keyword evidence="3" id="KW-0804">Transcription</keyword>